<sequence>MPAAGGQSVTRMHYSLMDNDPQGSQGAGFSDSGPFLRASSLCNANLSKHLSLPSPPPHPTKTHDGRAHSRNILVLSCWPPQGAHSQGWGGFGSRSRRASLSGMEFEGGGVRGGTG</sequence>
<name>A0ACC2FLE9_DALPE</name>
<reference evidence="1" key="1">
    <citation type="submission" date="2021-05" db="EMBL/GenBank/DDBJ databases">
        <authorList>
            <person name="Pan Q."/>
            <person name="Jouanno E."/>
            <person name="Zahm M."/>
            <person name="Klopp C."/>
            <person name="Cabau C."/>
            <person name="Louis A."/>
            <person name="Berthelot C."/>
            <person name="Parey E."/>
            <person name="Roest Crollius H."/>
            <person name="Montfort J."/>
            <person name="Robinson-Rechavi M."/>
            <person name="Bouchez O."/>
            <person name="Lampietro C."/>
            <person name="Lopez Roques C."/>
            <person name="Donnadieu C."/>
            <person name="Postlethwait J."/>
            <person name="Bobe J."/>
            <person name="Dillon D."/>
            <person name="Chandos A."/>
            <person name="von Hippel F."/>
            <person name="Guiguen Y."/>
        </authorList>
    </citation>
    <scope>NUCLEOTIDE SEQUENCE</scope>
    <source>
        <strain evidence="1">YG-Jan2019</strain>
    </source>
</reference>
<dbReference type="Proteomes" id="UP001157502">
    <property type="component" value="Chromosome 25"/>
</dbReference>
<evidence type="ECO:0000313" key="2">
    <source>
        <dbReference type="Proteomes" id="UP001157502"/>
    </source>
</evidence>
<protein>
    <submittedName>
        <fullName evidence="1">Uncharacterized protein</fullName>
    </submittedName>
</protein>
<organism evidence="1 2">
    <name type="scientific">Dallia pectoralis</name>
    <name type="common">Alaska blackfish</name>
    <dbReference type="NCBI Taxonomy" id="75939"/>
    <lineage>
        <taxon>Eukaryota</taxon>
        <taxon>Metazoa</taxon>
        <taxon>Chordata</taxon>
        <taxon>Craniata</taxon>
        <taxon>Vertebrata</taxon>
        <taxon>Euteleostomi</taxon>
        <taxon>Actinopterygii</taxon>
        <taxon>Neopterygii</taxon>
        <taxon>Teleostei</taxon>
        <taxon>Protacanthopterygii</taxon>
        <taxon>Esociformes</taxon>
        <taxon>Umbridae</taxon>
        <taxon>Dallia</taxon>
    </lineage>
</organism>
<dbReference type="EMBL" id="CM055752">
    <property type="protein sequence ID" value="KAJ7992147.1"/>
    <property type="molecule type" value="Genomic_DNA"/>
</dbReference>
<keyword evidence="2" id="KW-1185">Reference proteome</keyword>
<comment type="caution">
    <text evidence="1">The sequence shown here is derived from an EMBL/GenBank/DDBJ whole genome shotgun (WGS) entry which is preliminary data.</text>
</comment>
<accession>A0ACC2FLE9</accession>
<gene>
    <name evidence="1" type="ORF">DPEC_G00275520</name>
</gene>
<evidence type="ECO:0000313" key="1">
    <source>
        <dbReference type="EMBL" id="KAJ7992147.1"/>
    </source>
</evidence>
<proteinExistence type="predicted"/>